<name>A0ABP0BRU4_9PEZI</name>
<reference evidence="5 6" key="1">
    <citation type="submission" date="2024-01" db="EMBL/GenBank/DDBJ databases">
        <authorList>
            <person name="Allen C."/>
            <person name="Tagirdzhanova G."/>
        </authorList>
    </citation>
    <scope>NUCLEOTIDE SEQUENCE [LARGE SCALE GENOMIC DNA]</scope>
</reference>
<keyword evidence="2" id="KW-0812">Transmembrane</keyword>
<feature type="region of interest" description="Disordered" evidence="1">
    <location>
        <begin position="384"/>
        <end position="428"/>
    </location>
</feature>
<keyword evidence="2" id="KW-0472">Membrane</keyword>
<feature type="compositionally biased region" description="Basic residues" evidence="1">
    <location>
        <begin position="399"/>
        <end position="408"/>
    </location>
</feature>
<feature type="compositionally biased region" description="Basic and acidic residues" evidence="1">
    <location>
        <begin position="233"/>
        <end position="247"/>
    </location>
</feature>
<dbReference type="EMBL" id="CAWUHB010000024">
    <property type="protein sequence ID" value="CAK7222319.1"/>
    <property type="molecule type" value="Genomic_DNA"/>
</dbReference>
<keyword evidence="3" id="KW-0732">Signal</keyword>
<feature type="domain" description="DUF7728" evidence="4">
    <location>
        <begin position="257"/>
        <end position="323"/>
    </location>
</feature>
<dbReference type="PANTHER" id="PTHR40622">
    <property type="match status" value="1"/>
</dbReference>
<feature type="compositionally biased region" description="Basic and acidic residues" evidence="1">
    <location>
        <begin position="177"/>
        <end position="191"/>
    </location>
</feature>
<feature type="region of interest" description="Disordered" evidence="1">
    <location>
        <begin position="506"/>
        <end position="534"/>
    </location>
</feature>
<feature type="compositionally biased region" description="Basic residues" evidence="1">
    <location>
        <begin position="74"/>
        <end position="85"/>
    </location>
</feature>
<keyword evidence="6" id="KW-1185">Reference proteome</keyword>
<evidence type="ECO:0000256" key="2">
    <source>
        <dbReference type="SAM" id="Phobius"/>
    </source>
</evidence>
<feature type="domain" description="DUF7728" evidence="4">
    <location>
        <begin position="98"/>
        <end position="163"/>
    </location>
</feature>
<dbReference type="Pfam" id="PF24854">
    <property type="entry name" value="DUF7728"/>
    <property type="match status" value="2"/>
</dbReference>
<evidence type="ECO:0000313" key="5">
    <source>
        <dbReference type="EMBL" id="CAK7222319.1"/>
    </source>
</evidence>
<feature type="region of interest" description="Disordered" evidence="1">
    <location>
        <begin position="73"/>
        <end position="105"/>
    </location>
</feature>
<feature type="compositionally biased region" description="Basic and acidic residues" evidence="1">
    <location>
        <begin position="94"/>
        <end position="104"/>
    </location>
</feature>
<evidence type="ECO:0000256" key="3">
    <source>
        <dbReference type="SAM" id="SignalP"/>
    </source>
</evidence>
<dbReference type="InterPro" id="IPR056145">
    <property type="entry name" value="DUF7728"/>
</dbReference>
<evidence type="ECO:0000256" key="1">
    <source>
        <dbReference type="SAM" id="MobiDB-lite"/>
    </source>
</evidence>
<gene>
    <name evidence="5" type="ORF">SCUCBS95973_004802</name>
</gene>
<comment type="caution">
    <text evidence="5">The sequence shown here is derived from an EMBL/GenBank/DDBJ whole genome shotgun (WGS) entry which is preliminary data.</text>
</comment>
<protein>
    <recommendedName>
        <fullName evidence="4">DUF7728 domain-containing protein</fullName>
    </recommendedName>
</protein>
<dbReference type="Proteomes" id="UP001642405">
    <property type="component" value="Unassembled WGS sequence"/>
</dbReference>
<keyword evidence="2" id="KW-1133">Transmembrane helix</keyword>
<feature type="signal peptide" evidence="3">
    <location>
        <begin position="1"/>
        <end position="18"/>
    </location>
</feature>
<feature type="transmembrane region" description="Helical" evidence="2">
    <location>
        <begin position="445"/>
        <end position="474"/>
    </location>
</feature>
<sequence length="534" mass="59233">MLPKALLAAALATSMASAFLLPPSTDVEVQRKGHHHHKGVGAAADSSDDVSMVSPFYHEFTKVKVPCPGCSMQVRKHGKHHKHHKGDGEEDNDSEHTEDNKDGKIITLTDVPNHVNLFLKIDHADNGDRLLANGFEIYPNVDLDNGALMAVQVPDHFHHKGKKHHHDEEDKEDKEDSEEKKDKKDEKNEKPEGDEELKKRHRRHRKHHDDDNDVEDKSEDGEVKKHRKHHGKEHHEHDMAETKEGKGKFHGKHHGHLVKVPLGYSMQTQVVGQDDSNGMDVVALALQIIEVNNVFVQNIPAVNIRLIRTPEPTGGLMIARIDVDGDAASEQIKKLDHGHRKTDEERMAALKEELDACSNILCRWKAIISSSIKAHHSGCAGKAMAKAMGGDNDDDKKDGKHRYHHHHHHEENDDSEEGSAATPAPASHMRHHSFGHLVKKFAAHVLLPVFIGAAVGAASFFIGFAIGTVIIGLWRLAFRRNTAKVGDQSQKVAVIAVEARHANEEAVDEEKTGLMAAASEELPPYEDNDAKGSH</sequence>
<proteinExistence type="predicted"/>
<organism evidence="5 6">
    <name type="scientific">Sporothrix curviconia</name>
    <dbReference type="NCBI Taxonomy" id="1260050"/>
    <lineage>
        <taxon>Eukaryota</taxon>
        <taxon>Fungi</taxon>
        <taxon>Dikarya</taxon>
        <taxon>Ascomycota</taxon>
        <taxon>Pezizomycotina</taxon>
        <taxon>Sordariomycetes</taxon>
        <taxon>Sordariomycetidae</taxon>
        <taxon>Ophiostomatales</taxon>
        <taxon>Ophiostomataceae</taxon>
        <taxon>Sporothrix</taxon>
    </lineage>
</organism>
<dbReference type="PANTHER" id="PTHR40622:SF1">
    <property type="match status" value="1"/>
</dbReference>
<evidence type="ECO:0000313" key="6">
    <source>
        <dbReference type="Proteomes" id="UP001642405"/>
    </source>
</evidence>
<feature type="chain" id="PRO_5046145727" description="DUF7728 domain-containing protein" evidence="3">
    <location>
        <begin position="19"/>
        <end position="534"/>
    </location>
</feature>
<accession>A0ABP0BRU4</accession>
<feature type="region of interest" description="Disordered" evidence="1">
    <location>
        <begin position="158"/>
        <end position="254"/>
    </location>
</feature>
<evidence type="ECO:0000259" key="4">
    <source>
        <dbReference type="Pfam" id="PF24854"/>
    </source>
</evidence>